<dbReference type="RefSeq" id="WP_070142539.1">
    <property type="nucleotide sequence ID" value="NZ_LXLV01000032.1"/>
</dbReference>
<dbReference type="AlphaFoldDB" id="A0A1E8B7S3"/>
<evidence type="ECO:0000313" key="2">
    <source>
        <dbReference type="Proteomes" id="UP000175706"/>
    </source>
</evidence>
<dbReference type="Proteomes" id="UP000175706">
    <property type="component" value="Unassembled WGS sequence"/>
</dbReference>
<dbReference type="EMBL" id="LXLT01000026">
    <property type="protein sequence ID" value="OFD79845.1"/>
    <property type="molecule type" value="Genomic_DNA"/>
</dbReference>
<accession>A0A1E8B7S3</accession>
<dbReference type="Gene3D" id="1.25.40.10">
    <property type="entry name" value="Tetratricopeptide repeat domain"/>
    <property type="match status" value="1"/>
</dbReference>
<dbReference type="InterPro" id="IPR011990">
    <property type="entry name" value="TPR-like_helical_dom_sf"/>
</dbReference>
<sequence>MSTSIVMKSQIIRLLNDWYQEIRVQHVIKAGELKKEIDSKIYNIEEDQEILIYYSLLSFRYKMLIGEVDSRKTNINSISERTDTFLQYYFYFFEFIYAMELGNYCNAKKHYKLAESLLASIPDEAEKAEFNYRVSLFHYCISQPTLAISYALKAQNFFGKSLGYEVKTAACKNTLGVCCIALGQYELAEEYLVSAMNTFTNLKEEQLIIKVRCNLCLLYAEQKFSELAIQQLINSFEEIEKDYKTIFLLASEYSKLKKFKEASRYIEKGLKICNREYEYHFNILKALNEEMPIEELEVIIEEAIQYFKEQNLWIEVKKYAERLAIQYFDVANEKKAIQYFYLSYEARKIIQQKEGVYV</sequence>
<protein>
    <submittedName>
        <fullName evidence="1">Hisitidine kinase</fullName>
    </submittedName>
</protein>
<evidence type="ECO:0000313" key="1">
    <source>
        <dbReference type="EMBL" id="OFD79845.1"/>
    </source>
</evidence>
<dbReference type="SMART" id="SM00028">
    <property type="entry name" value="TPR"/>
    <property type="match status" value="2"/>
</dbReference>
<dbReference type="PATRIC" id="fig|86662.25.peg.2275"/>
<gene>
    <name evidence="1" type="ORF">BWGOE8_22680</name>
</gene>
<dbReference type="InterPro" id="IPR019734">
    <property type="entry name" value="TPR_rpt"/>
</dbReference>
<comment type="caution">
    <text evidence="1">The sequence shown here is derived from an EMBL/GenBank/DDBJ whole genome shotgun (WGS) entry which is preliminary data.</text>
</comment>
<name>A0A1E8B7S3_BACMY</name>
<proteinExistence type="predicted"/>
<reference evidence="1 2" key="1">
    <citation type="submission" date="2016-05" db="EMBL/GenBank/DDBJ databases">
        <title>Bacillus thuringiensis and Bacillus weihenstephanensis as novel biocontrol agents of wilt causing Verticillium species.</title>
        <authorList>
            <person name="Hollensteiner J."/>
            <person name="Wemheuer F."/>
            <person name="Harting R."/>
            <person name="Kolarzyk A."/>
            <person name="Diaz-Valerio S."/>
            <person name="Poehlein A."/>
            <person name="Brzuszkiewicz E."/>
            <person name="Nesemann K."/>
            <person name="Braus-Stromeyer S."/>
            <person name="Braus G."/>
            <person name="Daniel R."/>
            <person name="Liesegang H."/>
        </authorList>
    </citation>
    <scope>NUCLEOTIDE SEQUENCE [LARGE SCALE GENOMIC DNA]</scope>
    <source>
        <strain evidence="1 2">GOE8</strain>
    </source>
</reference>
<dbReference type="GO" id="GO:0016301">
    <property type="term" value="F:kinase activity"/>
    <property type="evidence" value="ECO:0007669"/>
    <property type="project" value="UniProtKB-KW"/>
</dbReference>
<keyword evidence="1" id="KW-0418">Kinase</keyword>
<dbReference type="Pfam" id="PF18801">
    <property type="entry name" value="RapH_N"/>
    <property type="match status" value="1"/>
</dbReference>
<dbReference type="SUPFAM" id="SSF48452">
    <property type="entry name" value="TPR-like"/>
    <property type="match status" value="1"/>
</dbReference>
<keyword evidence="1" id="KW-0808">Transferase</keyword>
<organism evidence="1 2">
    <name type="scientific">Bacillus mycoides</name>
    <dbReference type="NCBI Taxonomy" id="1405"/>
    <lineage>
        <taxon>Bacteria</taxon>
        <taxon>Bacillati</taxon>
        <taxon>Bacillota</taxon>
        <taxon>Bacilli</taxon>
        <taxon>Bacillales</taxon>
        <taxon>Bacillaceae</taxon>
        <taxon>Bacillus</taxon>
        <taxon>Bacillus cereus group</taxon>
    </lineage>
</organism>